<keyword evidence="3" id="KW-1185">Reference proteome</keyword>
<evidence type="ECO:0000256" key="1">
    <source>
        <dbReference type="SAM" id="MobiDB-lite"/>
    </source>
</evidence>
<protein>
    <submittedName>
        <fullName evidence="2">Uncharacterized protein</fullName>
    </submittedName>
</protein>
<dbReference type="AlphaFoldDB" id="A0A835U721"/>
<feature type="region of interest" description="Disordered" evidence="1">
    <location>
        <begin position="52"/>
        <end position="80"/>
    </location>
</feature>
<dbReference type="EMBL" id="JADCNL010000316">
    <property type="protein sequence ID" value="KAG0448511.1"/>
    <property type="molecule type" value="Genomic_DNA"/>
</dbReference>
<reference evidence="2 3" key="1">
    <citation type="journal article" date="2020" name="Nat. Food">
        <title>A phased Vanilla planifolia genome enables genetic improvement of flavour and production.</title>
        <authorList>
            <person name="Hasing T."/>
            <person name="Tang H."/>
            <person name="Brym M."/>
            <person name="Khazi F."/>
            <person name="Huang T."/>
            <person name="Chambers A.H."/>
        </authorList>
    </citation>
    <scope>NUCLEOTIDE SEQUENCE [LARGE SCALE GENOMIC DNA]</scope>
    <source>
        <tissue evidence="2">Leaf</tissue>
    </source>
</reference>
<proteinExistence type="predicted"/>
<name>A0A835U721_VANPL</name>
<feature type="compositionally biased region" description="Gly residues" evidence="1">
    <location>
        <begin position="69"/>
        <end position="80"/>
    </location>
</feature>
<accession>A0A835U721</accession>
<evidence type="ECO:0000313" key="3">
    <source>
        <dbReference type="Proteomes" id="UP000636800"/>
    </source>
</evidence>
<sequence length="80" mass="8915">MINHHEGLRAVDHKDGKKGGGEQKRDAAVYPEHAITERRRMRIIRMGRCFYNGSSPGDRHSQSTLGLGLSKGGKMGIDRK</sequence>
<feature type="region of interest" description="Disordered" evidence="1">
    <location>
        <begin position="1"/>
        <end position="33"/>
    </location>
</feature>
<dbReference type="Proteomes" id="UP000636800">
    <property type="component" value="Unassembled WGS sequence"/>
</dbReference>
<feature type="compositionally biased region" description="Basic and acidic residues" evidence="1">
    <location>
        <begin position="1"/>
        <end position="27"/>
    </location>
</feature>
<evidence type="ECO:0000313" key="2">
    <source>
        <dbReference type="EMBL" id="KAG0448511.1"/>
    </source>
</evidence>
<organism evidence="2 3">
    <name type="scientific">Vanilla planifolia</name>
    <name type="common">Vanilla</name>
    <dbReference type="NCBI Taxonomy" id="51239"/>
    <lineage>
        <taxon>Eukaryota</taxon>
        <taxon>Viridiplantae</taxon>
        <taxon>Streptophyta</taxon>
        <taxon>Embryophyta</taxon>
        <taxon>Tracheophyta</taxon>
        <taxon>Spermatophyta</taxon>
        <taxon>Magnoliopsida</taxon>
        <taxon>Liliopsida</taxon>
        <taxon>Asparagales</taxon>
        <taxon>Orchidaceae</taxon>
        <taxon>Vanilloideae</taxon>
        <taxon>Vanilleae</taxon>
        <taxon>Vanilla</taxon>
    </lineage>
</organism>
<comment type="caution">
    <text evidence="2">The sequence shown here is derived from an EMBL/GenBank/DDBJ whole genome shotgun (WGS) entry which is preliminary data.</text>
</comment>
<gene>
    <name evidence="2" type="ORF">HPP92_027801</name>
</gene>
<dbReference type="OrthoDB" id="8904098at2759"/>